<evidence type="ECO:0000313" key="2">
    <source>
        <dbReference type="Proteomes" id="UP000234323"/>
    </source>
</evidence>
<protein>
    <submittedName>
        <fullName evidence="1">Uncharacterized protein</fullName>
    </submittedName>
</protein>
<comment type="caution">
    <text evidence="1">The sequence shown here is derived from an EMBL/GenBank/DDBJ whole genome shotgun (WGS) entry which is preliminary data.</text>
</comment>
<dbReference type="EMBL" id="LLXI01001200">
    <property type="protein sequence ID" value="PKY52409.1"/>
    <property type="molecule type" value="Genomic_DNA"/>
</dbReference>
<sequence>MASYNFVNIDWSTASQHSFIQLGDPTPQNNSNNIIESTTALTVRDILALDIDDIYPFTHFTLHNEDFEPEDVYADDDIEPEEVYDDDDYFTSLVISKELIQLHLLLRLLHLRLMMMILLYL</sequence>
<proteinExistence type="predicted"/>
<organism evidence="1 2">
    <name type="scientific">Rhizophagus irregularis</name>
    <dbReference type="NCBI Taxonomy" id="588596"/>
    <lineage>
        <taxon>Eukaryota</taxon>
        <taxon>Fungi</taxon>
        <taxon>Fungi incertae sedis</taxon>
        <taxon>Mucoromycota</taxon>
        <taxon>Glomeromycotina</taxon>
        <taxon>Glomeromycetes</taxon>
        <taxon>Glomerales</taxon>
        <taxon>Glomeraceae</taxon>
        <taxon>Rhizophagus</taxon>
    </lineage>
</organism>
<keyword evidence="2" id="KW-1185">Reference proteome</keyword>
<evidence type="ECO:0000313" key="1">
    <source>
        <dbReference type="EMBL" id="PKY52409.1"/>
    </source>
</evidence>
<name>A0A2I1H0K4_9GLOM</name>
<gene>
    <name evidence="1" type="ORF">RhiirA4_470025</name>
</gene>
<dbReference type="Proteomes" id="UP000234323">
    <property type="component" value="Unassembled WGS sequence"/>
</dbReference>
<reference evidence="1 2" key="1">
    <citation type="submission" date="2015-10" db="EMBL/GenBank/DDBJ databases">
        <title>Genome analyses suggest a sexual origin of heterokaryosis in a supposedly ancient asexual fungus.</title>
        <authorList>
            <person name="Ropars J."/>
            <person name="Sedzielewska K."/>
            <person name="Noel J."/>
            <person name="Charron P."/>
            <person name="Farinelli L."/>
            <person name="Marton T."/>
            <person name="Kruger M."/>
            <person name="Pelin A."/>
            <person name="Brachmann A."/>
            <person name="Corradi N."/>
        </authorList>
    </citation>
    <scope>NUCLEOTIDE SEQUENCE [LARGE SCALE GENOMIC DNA]</scope>
    <source>
        <strain evidence="1 2">A4</strain>
    </source>
</reference>
<dbReference type="AlphaFoldDB" id="A0A2I1H0K4"/>
<accession>A0A2I1H0K4</accession>